<gene>
    <name evidence="1" type="ORF">PSLUR01_00241</name>
</gene>
<sequence>MKEISNQEYLALFRKNNHKYMALDSRTDISELEKNLLRSEMIVLTLLGTQHQERTVNSHIGILMQIVQEKI</sequence>
<protein>
    <submittedName>
        <fullName evidence="1">Uncharacterized protein</fullName>
    </submittedName>
</protein>
<reference evidence="1 2" key="1">
    <citation type="submission" date="2016-07" db="EMBL/GenBank/DDBJ databases">
        <authorList>
            <person name="Millard A."/>
        </authorList>
    </citation>
    <scope>NUCLEOTIDE SEQUENCE [LARGE SCALE GENOMIC DNA]</scope>
</reference>
<proteinExistence type="predicted"/>
<dbReference type="EMBL" id="LT603033">
    <property type="protein sequence ID" value="SCA80218.1"/>
    <property type="molecule type" value="Genomic_DNA"/>
</dbReference>
<organism evidence="1 2">
    <name type="scientific">Escherichia phage vB_Eco_slurp01</name>
    <dbReference type="NCBI Taxonomy" id="1874688"/>
    <lineage>
        <taxon>Viruses</taxon>
        <taxon>Duplodnaviria</taxon>
        <taxon>Heunggongvirae</taxon>
        <taxon>Uroviricota</taxon>
        <taxon>Caudoviricetes</taxon>
        <taxon>Asteriusvirus</taxon>
        <taxon>Asteriusvirus PBECO4</taxon>
    </lineage>
</organism>
<evidence type="ECO:0000313" key="2">
    <source>
        <dbReference type="Proteomes" id="UP000279386"/>
    </source>
</evidence>
<accession>A0A1C3S6K8</accession>
<dbReference type="Proteomes" id="UP000279386">
    <property type="component" value="Segment"/>
</dbReference>
<name>A0A1C3S6K8_9CAUD</name>
<evidence type="ECO:0000313" key="1">
    <source>
        <dbReference type="EMBL" id="SCA80218.1"/>
    </source>
</evidence>